<sequence length="176" mass="19419">MQSLIGELESVVAALRAARRPQRVQMAWHVLESQWGTLPADYKEFGELYPSVEFDDLLLVQVPRPGEEAKRLESCGRDLDILRDFVDDGDTEGYVAFPESGGLPPWGSSNQGDSFYWKTAESPEAWTVVVNTANNDWWEFDGGLLSFLVGLFDGSIPAVGLPQGFSSDSPCVLAYP</sequence>
<proteinExistence type="predicted"/>
<dbReference type="Proteomes" id="UP001165378">
    <property type="component" value="Unassembled WGS sequence"/>
</dbReference>
<comment type="caution">
    <text evidence="1">The sequence shown here is derived from an EMBL/GenBank/DDBJ whole genome shotgun (WGS) entry which is preliminary data.</text>
</comment>
<protein>
    <submittedName>
        <fullName evidence="1">SMI1/KNR4 family protein</fullName>
    </submittedName>
</protein>
<reference evidence="1" key="1">
    <citation type="submission" date="2022-01" db="EMBL/GenBank/DDBJ databases">
        <title>Genome-Based Taxonomic Classification of the Phylum Actinobacteria.</title>
        <authorList>
            <person name="Gao Y."/>
        </authorList>
    </citation>
    <scope>NUCLEOTIDE SEQUENCE</scope>
    <source>
        <strain evidence="1">KLBMP 8922</strain>
    </source>
</reference>
<dbReference type="InterPro" id="IPR037883">
    <property type="entry name" value="Knr4/Smi1-like_sf"/>
</dbReference>
<gene>
    <name evidence="1" type="ORF">LZ495_00710</name>
</gene>
<dbReference type="SUPFAM" id="SSF160631">
    <property type="entry name" value="SMI1/KNR4-like"/>
    <property type="match status" value="1"/>
</dbReference>
<organism evidence="1 2">
    <name type="scientific">Yinghuangia soli</name>
    <dbReference type="NCBI Taxonomy" id="2908204"/>
    <lineage>
        <taxon>Bacteria</taxon>
        <taxon>Bacillati</taxon>
        <taxon>Actinomycetota</taxon>
        <taxon>Actinomycetes</taxon>
        <taxon>Kitasatosporales</taxon>
        <taxon>Streptomycetaceae</taxon>
        <taxon>Yinghuangia</taxon>
    </lineage>
</organism>
<accession>A0AA41PU49</accession>
<dbReference type="AlphaFoldDB" id="A0AA41PU49"/>
<keyword evidence="2" id="KW-1185">Reference proteome</keyword>
<dbReference type="RefSeq" id="WP_235049774.1">
    <property type="nucleotide sequence ID" value="NZ_JAKFHA010000001.1"/>
</dbReference>
<name>A0AA41PU49_9ACTN</name>
<evidence type="ECO:0000313" key="1">
    <source>
        <dbReference type="EMBL" id="MCF2525746.1"/>
    </source>
</evidence>
<evidence type="ECO:0000313" key="2">
    <source>
        <dbReference type="Proteomes" id="UP001165378"/>
    </source>
</evidence>
<dbReference type="EMBL" id="JAKFHA010000001">
    <property type="protein sequence ID" value="MCF2525746.1"/>
    <property type="molecule type" value="Genomic_DNA"/>
</dbReference>